<organism evidence="2 3">
    <name type="scientific">Neopusillimonas maritima</name>
    <dbReference type="NCBI Taxonomy" id="2026239"/>
    <lineage>
        <taxon>Bacteria</taxon>
        <taxon>Pseudomonadati</taxon>
        <taxon>Pseudomonadota</taxon>
        <taxon>Betaproteobacteria</taxon>
        <taxon>Burkholderiales</taxon>
        <taxon>Alcaligenaceae</taxon>
        <taxon>Neopusillimonas</taxon>
    </lineage>
</organism>
<dbReference type="InterPro" id="IPR011059">
    <property type="entry name" value="Metal-dep_hydrolase_composite"/>
</dbReference>
<evidence type="ECO:0000313" key="3">
    <source>
        <dbReference type="Proteomes" id="UP000266483"/>
    </source>
</evidence>
<dbReference type="InterPro" id="IPR052349">
    <property type="entry name" value="Metallo-hydrolase_Enzymes"/>
</dbReference>
<dbReference type="Gene3D" id="3.20.20.140">
    <property type="entry name" value="Metal-dependent hydrolases"/>
    <property type="match status" value="1"/>
</dbReference>
<proteinExistence type="predicted"/>
<dbReference type="Proteomes" id="UP000266483">
    <property type="component" value="Unassembled WGS sequence"/>
</dbReference>
<keyword evidence="2" id="KW-0378">Hydrolase</keyword>
<dbReference type="InterPro" id="IPR032466">
    <property type="entry name" value="Metal_Hydrolase"/>
</dbReference>
<dbReference type="PANTHER" id="PTHR32027">
    <property type="entry name" value="CYTOSINE DEAMINASE"/>
    <property type="match status" value="1"/>
</dbReference>
<comment type="caution">
    <text evidence="2">The sequence shown here is derived from an EMBL/GenBank/DDBJ whole genome shotgun (WGS) entry which is preliminary data.</text>
</comment>
<keyword evidence="3" id="KW-1185">Reference proteome</keyword>
<dbReference type="CDD" id="cd01293">
    <property type="entry name" value="Bact_CD"/>
    <property type="match status" value="1"/>
</dbReference>
<dbReference type="EMBL" id="NQOU01000001">
    <property type="protein sequence ID" value="RII84011.1"/>
    <property type="molecule type" value="Genomic_DNA"/>
</dbReference>
<dbReference type="Gene3D" id="2.30.40.10">
    <property type="entry name" value="Urease, subunit C, domain 1"/>
    <property type="match status" value="1"/>
</dbReference>
<dbReference type="RefSeq" id="WP_119440837.1">
    <property type="nucleotide sequence ID" value="NZ_CP170494.1"/>
</dbReference>
<gene>
    <name evidence="2" type="ORF">CJO09_01890</name>
</gene>
<evidence type="ECO:0000259" key="1">
    <source>
        <dbReference type="Pfam" id="PF07969"/>
    </source>
</evidence>
<dbReference type="NCBIfam" id="NF005748">
    <property type="entry name" value="PRK07572.1"/>
    <property type="match status" value="1"/>
</dbReference>
<dbReference type="PANTHER" id="PTHR32027:SF0">
    <property type="entry name" value="CYTOSINE DEAMINASE"/>
    <property type="match status" value="1"/>
</dbReference>
<name>A0ABX9MZU3_9BURK</name>
<protein>
    <submittedName>
        <fullName evidence="2">Cytosine deaminase</fullName>
        <ecNumber evidence="2">3.5.4.1</ecNumber>
    </submittedName>
</protein>
<dbReference type="Pfam" id="PF07969">
    <property type="entry name" value="Amidohydro_3"/>
    <property type="match status" value="1"/>
</dbReference>
<evidence type="ECO:0000313" key="2">
    <source>
        <dbReference type="EMBL" id="RII84011.1"/>
    </source>
</evidence>
<sequence>MHITNARLPQQDGLWQLQLSNDRIERIAPVGETLPENGKSSCIDAHEGLVIAPFVEPHIHLDTTQTAGQPNWNQSGTLFEGIERWAERKSMLNMEDVKSRAWTTLKWHIANGVQHVRTHVDVSDASLMALKAMLEVRSEVSPWVDLQIVAFPQEGILSYPNGEELLDEALRMGADVVGAIPHFEFTRELGVESLHKAVALAMKYDRPIDVHCDEIDDEQSRFLETLAMLAYREGLGAKVTASHTTAMHSYNGAYTSRLMRLLRMSGINFVANPLVNIHLQGRFDTYPKRRGITRVKELLAEGLNVCFGHDDVFDPWYPLGTANMLQVLHMGMHITQMMGYQELDEGLDLITTHSATTLGLANYGVQEGKAANLVILPATNGFDALRRQVHAHYSVRAGRVIAHTPPSTTTIYLNQDETVSFR</sequence>
<dbReference type="EC" id="3.5.4.1" evidence="2"/>
<reference evidence="2 3" key="1">
    <citation type="submission" date="2017-08" db="EMBL/GenBank/DDBJ databases">
        <title>Pusillimonas indicus sp. nov., a member of the family Alcaligenaceae isolated from surface seawater.</title>
        <authorList>
            <person name="Li J."/>
        </authorList>
    </citation>
    <scope>NUCLEOTIDE SEQUENCE [LARGE SCALE GENOMIC DNA]</scope>
    <source>
        <strain evidence="2 3">17-4A</strain>
    </source>
</reference>
<dbReference type="InterPro" id="IPR013108">
    <property type="entry name" value="Amidohydro_3"/>
</dbReference>
<dbReference type="NCBIfam" id="NF006685">
    <property type="entry name" value="PRK09230.1"/>
    <property type="match status" value="1"/>
</dbReference>
<accession>A0ABX9MZU3</accession>
<dbReference type="SUPFAM" id="SSF51556">
    <property type="entry name" value="Metallo-dependent hydrolases"/>
    <property type="match status" value="1"/>
</dbReference>
<feature type="domain" description="Amidohydrolase 3" evidence="1">
    <location>
        <begin position="43"/>
        <end position="401"/>
    </location>
</feature>
<dbReference type="GO" id="GO:0004131">
    <property type="term" value="F:cytosine deaminase activity"/>
    <property type="evidence" value="ECO:0007669"/>
    <property type="project" value="UniProtKB-EC"/>
</dbReference>